<evidence type="ECO:0000256" key="1">
    <source>
        <dbReference type="ARBA" id="ARBA00000971"/>
    </source>
</evidence>
<dbReference type="InterPro" id="IPR027304">
    <property type="entry name" value="Trigger_fact/SurA_dom_sf"/>
</dbReference>
<evidence type="ECO:0000256" key="3">
    <source>
        <dbReference type="ARBA" id="ARBA00013194"/>
    </source>
</evidence>
<dbReference type="PANTHER" id="PTHR47245:SF2">
    <property type="entry name" value="PEPTIDYL-PROLYL CIS-TRANS ISOMERASE HP_0175-RELATED"/>
    <property type="match status" value="1"/>
</dbReference>
<dbReference type="SUPFAM" id="SSF54534">
    <property type="entry name" value="FKBP-like"/>
    <property type="match status" value="1"/>
</dbReference>
<feature type="domain" description="PpiC" evidence="6">
    <location>
        <begin position="112"/>
        <end position="213"/>
    </location>
</feature>
<gene>
    <name evidence="7" type="ORF">FHR97_001588</name>
</gene>
<evidence type="ECO:0000256" key="5">
    <source>
        <dbReference type="PROSITE-ProRule" id="PRU00278"/>
    </source>
</evidence>
<dbReference type="EMBL" id="JACHXR010000003">
    <property type="protein sequence ID" value="MBB3230739.1"/>
    <property type="molecule type" value="Genomic_DNA"/>
</dbReference>
<dbReference type="RefSeq" id="WP_183383230.1">
    <property type="nucleotide sequence ID" value="NZ_JACHXR010000003.1"/>
</dbReference>
<dbReference type="Pfam" id="PF00639">
    <property type="entry name" value="Rotamase"/>
    <property type="match status" value="1"/>
</dbReference>
<evidence type="ECO:0000313" key="7">
    <source>
        <dbReference type="EMBL" id="MBB3230739.1"/>
    </source>
</evidence>
<sequence length="270" mass="29919">MQKIDIEQVPGGVTPPPIRVGEAAIDQAAIAQEMQYHPADSAGDARLKAARALVVRELLRQRAGQLGLAVDEEAEIEASIAALLERELDVPEPAEADCRRFHAAHPERFSEPTRLRVRHVLLAAAPYDPKHRDGGYRLGERLIGELQETPQRFTELAQRHSACPSRDDGGELGWLVPGQTVPELDRALQHLPEGLHGRPLASRYGWHVVSIDAREEGRELPFEEVAEQVRHSLREQATRRALRHYLLALEAAIGVEGIELDDDSASALMQ</sequence>
<keyword evidence="8" id="KW-1185">Reference proteome</keyword>
<keyword evidence="5 7" id="KW-0413">Isomerase</keyword>
<accession>A0A7W5HL36</accession>
<dbReference type="AlphaFoldDB" id="A0A7W5HL36"/>
<keyword evidence="4 5" id="KW-0697">Rotamase</keyword>
<organism evidence="7 8">
    <name type="scientific">Halomonas stenophila</name>
    <dbReference type="NCBI Taxonomy" id="795312"/>
    <lineage>
        <taxon>Bacteria</taxon>
        <taxon>Pseudomonadati</taxon>
        <taxon>Pseudomonadota</taxon>
        <taxon>Gammaproteobacteria</taxon>
        <taxon>Oceanospirillales</taxon>
        <taxon>Halomonadaceae</taxon>
        <taxon>Halomonas</taxon>
    </lineage>
</organism>
<dbReference type="InterPro" id="IPR046357">
    <property type="entry name" value="PPIase_dom_sf"/>
</dbReference>
<dbReference type="InterPro" id="IPR050245">
    <property type="entry name" value="PrsA_foldase"/>
</dbReference>
<name>A0A7W5HL36_9GAMM</name>
<dbReference type="InterPro" id="IPR000297">
    <property type="entry name" value="PPIase_PpiC"/>
</dbReference>
<dbReference type="EC" id="5.2.1.8" evidence="3"/>
<evidence type="ECO:0000259" key="6">
    <source>
        <dbReference type="PROSITE" id="PS50198"/>
    </source>
</evidence>
<dbReference type="PANTHER" id="PTHR47245">
    <property type="entry name" value="PEPTIDYLPROLYL ISOMERASE"/>
    <property type="match status" value="1"/>
</dbReference>
<proteinExistence type="inferred from homology"/>
<dbReference type="Proteomes" id="UP000518892">
    <property type="component" value="Unassembled WGS sequence"/>
</dbReference>
<dbReference type="Gene3D" id="3.10.50.40">
    <property type="match status" value="1"/>
</dbReference>
<dbReference type="GO" id="GO:0003755">
    <property type="term" value="F:peptidyl-prolyl cis-trans isomerase activity"/>
    <property type="evidence" value="ECO:0007669"/>
    <property type="project" value="UniProtKB-KW"/>
</dbReference>
<comment type="caution">
    <text evidence="7">The sequence shown here is derived from an EMBL/GenBank/DDBJ whole genome shotgun (WGS) entry which is preliminary data.</text>
</comment>
<reference evidence="7 8" key="1">
    <citation type="submission" date="2020-08" db="EMBL/GenBank/DDBJ databases">
        <title>Genomic Encyclopedia of Type Strains, Phase III (KMG-III): the genomes of soil and plant-associated and newly described type strains.</title>
        <authorList>
            <person name="Whitman W."/>
        </authorList>
    </citation>
    <scope>NUCLEOTIDE SEQUENCE [LARGE SCALE GENOMIC DNA]</scope>
    <source>
        <strain evidence="7 8">CECT 7744</strain>
    </source>
</reference>
<dbReference type="SUPFAM" id="SSF109998">
    <property type="entry name" value="Triger factor/SurA peptide-binding domain-like"/>
    <property type="match status" value="1"/>
</dbReference>
<comment type="similarity">
    <text evidence="2">Belongs to the PpiC/parvulin rotamase family.</text>
</comment>
<evidence type="ECO:0000256" key="4">
    <source>
        <dbReference type="ARBA" id="ARBA00023110"/>
    </source>
</evidence>
<evidence type="ECO:0000256" key="2">
    <source>
        <dbReference type="ARBA" id="ARBA00007656"/>
    </source>
</evidence>
<dbReference type="PROSITE" id="PS50198">
    <property type="entry name" value="PPIC_PPIASE_2"/>
    <property type="match status" value="1"/>
</dbReference>
<comment type="catalytic activity">
    <reaction evidence="1">
        <text>[protein]-peptidylproline (omega=180) = [protein]-peptidylproline (omega=0)</text>
        <dbReference type="Rhea" id="RHEA:16237"/>
        <dbReference type="Rhea" id="RHEA-COMP:10747"/>
        <dbReference type="Rhea" id="RHEA-COMP:10748"/>
        <dbReference type="ChEBI" id="CHEBI:83833"/>
        <dbReference type="ChEBI" id="CHEBI:83834"/>
        <dbReference type="EC" id="5.2.1.8"/>
    </reaction>
</comment>
<evidence type="ECO:0000313" key="8">
    <source>
        <dbReference type="Proteomes" id="UP000518892"/>
    </source>
</evidence>
<protein>
    <recommendedName>
        <fullName evidence="3">peptidylprolyl isomerase</fullName>
        <ecNumber evidence="3">5.2.1.8</ecNumber>
    </recommendedName>
</protein>